<evidence type="ECO:0000313" key="1">
    <source>
        <dbReference type="EMBL" id="SCB97743.1"/>
    </source>
</evidence>
<dbReference type="Pfam" id="PF04914">
    <property type="entry name" value="DltD"/>
    <property type="match status" value="1"/>
</dbReference>
<protein>
    <submittedName>
        <fullName evidence="1">D-alanine transfer protein</fullName>
    </submittedName>
</protein>
<dbReference type="OrthoDB" id="6602889at2"/>
<dbReference type="InterPro" id="IPR006998">
    <property type="entry name" value="DltD"/>
</dbReference>
<reference evidence="2" key="1">
    <citation type="submission" date="2016-08" db="EMBL/GenBank/DDBJ databases">
        <authorList>
            <person name="Varghese N."/>
            <person name="Submissions Spin"/>
        </authorList>
    </citation>
    <scope>NUCLEOTIDE SEQUENCE [LARGE SCALE GENOMIC DNA]</scope>
    <source>
        <strain evidence="2">REICA_082</strain>
    </source>
</reference>
<gene>
    <name evidence="1" type="ORF">GA0061071_103306</name>
</gene>
<dbReference type="EMBL" id="FMAY01000003">
    <property type="protein sequence ID" value="SCB97743.1"/>
    <property type="molecule type" value="Genomic_DNA"/>
</dbReference>
<organism evidence="1 2">
    <name type="scientific">Kosakonia oryzendophytica</name>
    <dbReference type="NCBI Taxonomy" id="1005665"/>
    <lineage>
        <taxon>Bacteria</taxon>
        <taxon>Pseudomonadati</taxon>
        <taxon>Pseudomonadota</taxon>
        <taxon>Gammaproteobacteria</taxon>
        <taxon>Enterobacterales</taxon>
        <taxon>Enterobacteriaceae</taxon>
        <taxon>Kosakonia</taxon>
    </lineage>
</organism>
<dbReference type="RefSeq" id="WP_061497353.1">
    <property type="nucleotide sequence ID" value="NZ_CP115659.1"/>
</dbReference>
<keyword evidence="2" id="KW-1185">Reference proteome</keyword>
<dbReference type="Proteomes" id="UP000198975">
    <property type="component" value="Unassembled WGS sequence"/>
</dbReference>
<name>A0A1C4AT20_9ENTR</name>
<evidence type="ECO:0000313" key="2">
    <source>
        <dbReference type="Proteomes" id="UP000198975"/>
    </source>
</evidence>
<dbReference type="AlphaFoldDB" id="A0A1C4AT20"/>
<proteinExistence type="predicted"/>
<sequence>MKLKNTLCLHISMAALAILFLCVHPLVNSFDPPLTFQPLIKSMAGTQKEQAEKIATISHALQGNAIFFIGASEVATSEDEHYAVYNYFNNDLHRPVVAFGDSFDDSVTHFLLFSRFKNDLNANSKVVLLLSPDSFYSFGVPPAIFADNFPAPVFNPLIQDEQARPFLVNYLRNIDKKEISHLTFSQMKIYGWHAENIWQEVSFQFANFCTLIKNDWLAMLHIEPEETQPWPQHPTSVVTPDWDKELAHARELNAYRQQSAATLWMDKSIYEPGEKPEVWDDSPVVPAQIQAFEATIKLLKSRHVQVVVIIDAINRRAVQNPELVQPAVTQATAILQANQIPYLDMYSMPYQEGWNWDRLHPTDLAWVPMDRFILESFK</sequence>
<accession>A0A1C4AT20</accession>